<evidence type="ECO:0000313" key="2">
    <source>
        <dbReference type="EMBL" id="QMS88522.1"/>
    </source>
</evidence>
<dbReference type="KEGG" id="ned:HUN01_13280"/>
<dbReference type="EMBL" id="CP054698">
    <property type="protein sequence ID" value="QMS88522.1"/>
    <property type="molecule type" value="Genomic_DNA"/>
</dbReference>
<proteinExistence type="predicted"/>
<reference evidence="3" key="1">
    <citation type="submission" date="2020-06" db="EMBL/GenBank/DDBJ databases">
        <title>Nostoc edaphicum CCNP1411 genome.</title>
        <authorList>
            <person name="Fidor A."/>
            <person name="Grabski M."/>
            <person name="Gawor J."/>
            <person name="Gromadka R."/>
            <person name="Wegrzyn G."/>
            <person name="Mazur-Marzec H."/>
        </authorList>
    </citation>
    <scope>NUCLEOTIDE SEQUENCE [LARGE SCALE GENOMIC DNA]</scope>
    <source>
        <strain evidence="3">CCNP1411</strain>
    </source>
</reference>
<organism evidence="2 3">
    <name type="scientific">Nostoc edaphicum CCNP1411</name>
    <dbReference type="NCBI Taxonomy" id="1472755"/>
    <lineage>
        <taxon>Bacteria</taxon>
        <taxon>Bacillati</taxon>
        <taxon>Cyanobacteriota</taxon>
        <taxon>Cyanophyceae</taxon>
        <taxon>Nostocales</taxon>
        <taxon>Nostocaceae</taxon>
        <taxon>Nostoc</taxon>
    </lineage>
</organism>
<dbReference type="Proteomes" id="UP000514713">
    <property type="component" value="Chromosome"/>
</dbReference>
<name>A0A7D7QFU5_9NOSO</name>
<feature type="compositionally biased region" description="Low complexity" evidence="1">
    <location>
        <begin position="179"/>
        <end position="197"/>
    </location>
</feature>
<gene>
    <name evidence="2" type="ORF">HUN01_13280</name>
</gene>
<evidence type="ECO:0000313" key="3">
    <source>
        <dbReference type="Proteomes" id="UP000514713"/>
    </source>
</evidence>
<protein>
    <submittedName>
        <fullName evidence="2">Uncharacterized protein</fullName>
    </submittedName>
</protein>
<dbReference type="AlphaFoldDB" id="A0A7D7QFU5"/>
<accession>A0A7D7QFU5</accession>
<keyword evidence="3" id="KW-1185">Reference proteome</keyword>
<sequence>MKKKKLLPRSILSKLGTPHSLLFTLMVVGVILVGSRTGKSIHRNLFSIQPAYAQRITPSDVWQVVYQQLPDFPRENNYISKENGKVAENNTLVNRLIRYHIYTKGRAPTYRLDWKLTLADYLGANEIMYDASYPGNDSLRENPLEGDRKTITSLTRSQRDALVQVLVNIFNPPVPNTLSPSPNIAPSPSTSTTPQPSQGGGADLLR</sequence>
<evidence type="ECO:0000256" key="1">
    <source>
        <dbReference type="SAM" id="MobiDB-lite"/>
    </source>
</evidence>
<feature type="region of interest" description="Disordered" evidence="1">
    <location>
        <begin position="174"/>
        <end position="206"/>
    </location>
</feature>